<evidence type="ECO:0000313" key="2">
    <source>
        <dbReference type="Proteomes" id="UP000215596"/>
    </source>
</evidence>
<organism evidence="1 2">
    <name type="scientific">Paenibacillus campinasensis</name>
    <dbReference type="NCBI Taxonomy" id="66347"/>
    <lineage>
        <taxon>Bacteria</taxon>
        <taxon>Bacillati</taxon>
        <taxon>Bacillota</taxon>
        <taxon>Bacilli</taxon>
        <taxon>Bacillales</taxon>
        <taxon>Paenibacillaceae</taxon>
        <taxon>Paenibacillus</taxon>
    </lineage>
</organism>
<sequence length="180" mass="20389">MKYWKSVQAVVLPASAAMLLLILLLGLFTSVRADSGAAPAFFPRHVRNMSDEILVDALSSVPLHLKISRADWDGGALMVDLQMPERNVAVRDIYEDVTSLFSYSFEGTDNVEQLFLRVMAVDRWGGKRYLLLASDMRRSEWQTSYEEALLNLEDGRIPEPVLSSLHLTVTNLWEKQFIGR</sequence>
<comment type="caution">
    <text evidence="1">The sequence shown here is derived from an EMBL/GenBank/DDBJ whole genome shotgun (WGS) entry which is preliminary data.</text>
</comment>
<proteinExistence type="predicted"/>
<gene>
    <name evidence="1" type="ORF">CHH67_03055</name>
</gene>
<dbReference type="Proteomes" id="UP000215596">
    <property type="component" value="Unassembled WGS sequence"/>
</dbReference>
<protein>
    <recommendedName>
        <fullName evidence="3">DUF4825 domain-containing protein</fullName>
    </recommendedName>
</protein>
<reference evidence="1 2" key="1">
    <citation type="submission" date="2017-07" db="EMBL/GenBank/DDBJ databases">
        <title>Isolation and whole genome analysis of endospore-forming bacteria from heroin.</title>
        <authorList>
            <person name="Kalinowski J."/>
            <person name="Ahrens B."/>
            <person name="Al-Dilaimi A."/>
            <person name="Winkler A."/>
            <person name="Wibberg D."/>
            <person name="Schleenbecker U."/>
            <person name="Ruckert C."/>
            <person name="Wolfel R."/>
            <person name="Grass G."/>
        </authorList>
    </citation>
    <scope>NUCLEOTIDE SEQUENCE [LARGE SCALE GENOMIC DNA]</scope>
    <source>
        <strain evidence="1 2">7537-G1</strain>
    </source>
</reference>
<dbReference type="AlphaFoldDB" id="A0A268F2X7"/>
<dbReference type="EMBL" id="NPBY01000010">
    <property type="protein sequence ID" value="PAD79712.1"/>
    <property type="molecule type" value="Genomic_DNA"/>
</dbReference>
<accession>A0A268F2X7</accession>
<name>A0A268F2X7_9BACL</name>
<evidence type="ECO:0000313" key="1">
    <source>
        <dbReference type="EMBL" id="PAD79712.1"/>
    </source>
</evidence>
<dbReference type="RefSeq" id="WP_095263508.1">
    <property type="nucleotide sequence ID" value="NZ_NPBY01000010.1"/>
</dbReference>
<evidence type="ECO:0008006" key="3">
    <source>
        <dbReference type="Google" id="ProtNLM"/>
    </source>
</evidence>
<dbReference type="OrthoDB" id="2678813at2"/>